<proteinExistence type="predicted"/>
<keyword evidence="1" id="KW-0614">Plasmid</keyword>
<dbReference type="Pfam" id="PF21983">
    <property type="entry name" value="NikA-like"/>
    <property type="match status" value="1"/>
</dbReference>
<gene>
    <name evidence="1" type="ORF">AYR63_16595</name>
</gene>
<name>A0A1B2J366_9LACO</name>
<reference evidence="1 2" key="1">
    <citation type="submission" date="2016-03" db="EMBL/GenBank/DDBJ databases">
        <title>Pediococcus and Lactobacillus from brewery environment - whole genome sequencing and assembly.</title>
        <authorList>
            <person name="Behr J."/>
            <person name="Geissler A.J."/>
            <person name="Vogel R.F."/>
        </authorList>
    </citation>
    <scope>NUCLEOTIDE SEQUENCE [LARGE SCALE GENOMIC DNA]</scope>
    <source>
        <strain evidence="1 2">TMW 1.1995</strain>
        <plasmid evidence="2">pl11995-7</plasmid>
    </source>
</reference>
<keyword evidence="2" id="KW-1185">Reference proteome</keyword>
<evidence type="ECO:0000313" key="2">
    <source>
        <dbReference type="Proteomes" id="UP000093267"/>
    </source>
</evidence>
<dbReference type="AlphaFoldDB" id="A0A1B2J366"/>
<geneLocation type="plasmid" evidence="2">
    <name>pl11995-7</name>
</geneLocation>
<protein>
    <submittedName>
        <fullName evidence="1">Mobilization protein</fullName>
    </submittedName>
</protein>
<dbReference type="InterPro" id="IPR053842">
    <property type="entry name" value="NikA-like"/>
</dbReference>
<dbReference type="Proteomes" id="UP000093267">
    <property type="component" value="Plasmid pL11995-7"/>
</dbReference>
<accession>A0A1B2J366</accession>
<evidence type="ECO:0000313" key="1">
    <source>
        <dbReference type="EMBL" id="ANZ68746.1"/>
    </source>
</evidence>
<dbReference type="OrthoDB" id="2339796at2"/>
<dbReference type="EMBL" id="CP014931">
    <property type="protein sequence ID" value="ANZ68746.1"/>
    <property type="molecule type" value="Genomic_DNA"/>
</dbReference>
<organism evidence="1 2">
    <name type="scientific">Secundilactobacillus paracollinoides</name>
    <dbReference type="NCBI Taxonomy" id="240427"/>
    <lineage>
        <taxon>Bacteria</taxon>
        <taxon>Bacillati</taxon>
        <taxon>Bacillota</taxon>
        <taxon>Bacilli</taxon>
        <taxon>Lactobacillales</taxon>
        <taxon>Lactobacillaceae</taxon>
        <taxon>Secundilactobacillus</taxon>
    </lineage>
</organism>
<sequence>MLMMQNHSADSPCLEDFFTQIPIAILSKNAKLCQKVASQSANHFGIAQRTWGSRGSVSCPPCKHRSCHKRSLVASMRVACQASVIRLSLGGSQPAADPTFDISNNFARRATEVGLVNEPQNLASTKKTTQVHRQASKQINFRVSEPDYLKLARSAQTLNLSVPAFVKKKAQGARLVTPKIAAQDAQNITHQLAKIGGNLNQLAHHANQGGQIDPQALKDLQNEVQRVWQQLT</sequence>